<feature type="transmembrane region" description="Helical" evidence="1">
    <location>
        <begin position="73"/>
        <end position="90"/>
    </location>
</feature>
<dbReference type="RefSeq" id="WP_069363868.1">
    <property type="nucleotide sequence ID" value="NZ_CP012502.1"/>
</dbReference>
<organism evidence="2 3">
    <name type="scientific">Salisediminibacterium beveridgei</name>
    <dbReference type="NCBI Taxonomy" id="632773"/>
    <lineage>
        <taxon>Bacteria</taxon>
        <taxon>Bacillati</taxon>
        <taxon>Bacillota</taxon>
        <taxon>Bacilli</taxon>
        <taxon>Bacillales</taxon>
        <taxon>Bacillaceae</taxon>
        <taxon>Salisediminibacterium</taxon>
    </lineage>
</organism>
<dbReference type="Proteomes" id="UP000094463">
    <property type="component" value="Chromosome"/>
</dbReference>
<feature type="transmembrane region" description="Helical" evidence="1">
    <location>
        <begin position="34"/>
        <end position="53"/>
    </location>
</feature>
<keyword evidence="1" id="KW-0812">Transmembrane</keyword>
<proteinExistence type="predicted"/>
<keyword evidence="1" id="KW-1133">Transmembrane helix</keyword>
<protein>
    <submittedName>
        <fullName evidence="2">Uncharacterized protein</fullName>
    </submittedName>
</protein>
<sequence length="94" mass="11310">MLFYVFLVFLVIALVFWSRFQFGEEGKDERGQKILNRSYTIVFPMFIAGWVLIRLVEDFITPLDGDGWRMAVWYLISGIMILHAILIYYFRRIY</sequence>
<dbReference type="EMBL" id="CP012502">
    <property type="protein sequence ID" value="AOM81723.1"/>
    <property type="molecule type" value="Genomic_DNA"/>
</dbReference>
<dbReference type="OrthoDB" id="2474051at2"/>
<dbReference type="KEGG" id="bbev:BBEV_0329"/>
<dbReference type="AlphaFoldDB" id="A0A1D7QRV5"/>
<evidence type="ECO:0000313" key="2">
    <source>
        <dbReference type="EMBL" id="AOM81723.1"/>
    </source>
</evidence>
<evidence type="ECO:0000256" key="1">
    <source>
        <dbReference type="SAM" id="Phobius"/>
    </source>
</evidence>
<accession>A0A1D7QRV5</accession>
<name>A0A1D7QRV5_9BACI</name>
<keyword evidence="1" id="KW-0472">Membrane</keyword>
<evidence type="ECO:0000313" key="3">
    <source>
        <dbReference type="Proteomes" id="UP000094463"/>
    </source>
</evidence>
<reference evidence="2 3" key="1">
    <citation type="submission" date="2015-08" db="EMBL/GenBank/DDBJ databases">
        <title>The complete genome sequence of Bacillus beveridgei MLTeJB.</title>
        <authorList>
            <person name="Hanson T.E."/>
            <person name="Mesa C."/>
            <person name="Basesman S.M."/>
            <person name="Oremland R.S."/>
        </authorList>
    </citation>
    <scope>NUCLEOTIDE SEQUENCE [LARGE SCALE GENOMIC DNA]</scope>
    <source>
        <strain evidence="2 3">MLTeJB</strain>
    </source>
</reference>
<feature type="transmembrane region" description="Helical" evidence="1">
    <location>
        <begin position="6"/>
        <end position="22"/>
    </location>
</feature>
<gene>
    <name evidence="2" type="ORF">BBEV_0329</name>
</gene>
<keyword evidence="3" id="KW-1185">Reference proteome</keyword>